<feature type="transmembrane region" description="Helical" evidence="2">
    <location>
        <begin position="186"/>
        <end position="203"/>
    </location>
</feature>
<dbReference type="AlphaFoldDB" id="A0AAD5VKE3"/>
<keyword evidence="2" id="KW-0472">Membrane</keyword>
<feature type="region of interest" description="Disordered" evidence="1">
    <location>
        <begin position="221"/>
        <end position="243"/>
    </location>
</feature>
<evidence type="ECO:0000313" key="3">
    <source>
        <dbReference type="EMBL" id="KAJ3562631.1"/>
    </source>
</evidence>
<evidence type="ECO:0000256" key="2">
    <source>
        <dbReference type="SAM" id="Phobius"/>
    </source>
</evidence>
<dbReference type="Proteomes" id="UP001213000">
    <property type="component" value="Unassembled WGS sequence"/>
</dbReference>
<keyword evidence="4" id="KW-1185">Reference proteome</keyword>
<evidence type="ECO:0000313" key="4">
    <source>
        <dbReference type="Proteomes" id="UP001213000"/>
    </source>
</evidence>
<protein>
    <submittedName>
        <fullName evidence="3">Uncharacterized protein</fullName>
    </submittedName>
</protein>
<evidence type="ECO:0000256" key="1">
    <source>
        <dbReference type="SAM" id="MobiDB-lite"/>
    </source>
</evidence>
<proteinExistence type="predicted"/>
<gene>
    <name evidence="3" type="ORF">NP233_g9456</name>
</gene>
<reference evidence="3" key="1">
    <citation type="submission" date="2022-07" db="EMBL/GenBank/DDBJ databases">
        <title>Genome Sequence of Leucocoprinus birnbaumii.</title>
        <authorList>
            <person name="Buettner E."/>
        </authorList>
    </citation>
    <scope>NUCLEOTIDE SEQUENCE</scope>
    <source>
        <strain evidence="3">VT141</strain>
    </source>
</reference>
<keyword evidence="2" id="KW-0812">Transmembrane</keyword>
<feature type="transmembrane region" description="Helical" evidence="2">
    <location>
        <begin position="129"/>
        <end position="153"/>
    </location>
</feature>
<feature type="transmembrane region" description="Helical" evidence="2">
    <location>
        <begin position="33"/>
        <end position="54"/>
    </location>
</feature>
<comment type="caution">
    <text evidence="3">The sequence shown here is derived from an EMBL/GenBank/DDBJ whole genome shotgun (WGS) entry which is preliminary data.</text>
</comment>
<accession>A0AAD5VKE3</accession>
<dbReference type="EMBL" id="JANIEX010000847">
    <property type="protein sequence ID" value="KAJ3562631.1"/>
    <property type="molecule type" value="Genomic_DNA"/>
</dbReference>
<keyword evidence="2" id="KW-1133">Transmembrane helix</keyword>
<name>A0AAD5VKE3_9AGAR</name>
<sequence length="243" mass="26607">MSTSMTILHCLTAILATVVTGLATVNFGILSIWINGSAGVLTLLYHITILFLNWRSTRAQPTVRRGVTFKKLILSDVKLPTHPSPTYTPPPYEAGKTLSPNRRPTTLPAIVTIPKLEEVNKDGIPRGPFYTIASLFATIVLLIITAVGLFMTVQLTFNGAKFLLPAERASGMTFPWNIKVQKAQCTFLGVQTALALVVMVMCIRGRSVISSHENAKREEVEYGFASPDSTHPPATLWRNDSNV</sequence>
<organism evidence="3 4">
    <name type="scientific">Leucocoprinus birnbaumii</name>
    <dbReference type="NCBI Taxonomy" id="56174"/>
    <lineage>
        <taxon>Eukaryota</taxon>
        <taxon>Fungi</taxon>
        <taxon>Dikarya</taxon>
        <taxon>Basidiomycota</taxon>
        <taxon>Agaricomycotina</taxon>
        <taxon>Agaricomycetes</taxon>
        <taxon>Agaricomycetidae</taxon>
        <taxon>Agaricales</taxon>
        <taxon>Agaricineae</taxon>
        <taxon>Agaricaceae</taxon>
        <taxon>Leucocoprinus</taxon>
    </lineage>
</organism>